<keyword evidence="4" id="KW-1185">Reference proteome</keyword>
<dbReference type="EMBL" id="UXAU01000018">
    <property type="protein sequence ID" value="VDC22955.1"/>
    <property type="molecule type" value="Genomic_DNA"/>
</dbReference>
<accession>A0A3P5WMZ9</accession>
<dbReference type="OrthoDB" id="4949867at2"/>
<dbReference type="Proteomes" id="UP000280861">
    <property type="component" value="Unassembled WGS sequence"/>
</dbReference>
<reference evidence="3 4" key="1">
    <citation type="submission" date="2018-11" db="EMBL/GenBank/DDBJ databases">
        <authorList>
            <person name="Criscuolo A."/>
        </authorList>
    </citation>
    <scope>NUCLEOTIDE SEQUENCE [LARGE SCALE GENOMIC DNA]</scope>
    <source>
        <strain evidence="3">AT11b</strain>
    </source>
</reference>
<feature type="chain" id="PRO_5038797859" description="Lipoprotein" evidence="2">
    <location>
        <begin position="19"/>
        <end position="160"/>
    </location>
</feature>
<feature type="region of interest" description="Disordered" evidence="1">
    <location>
        <begin position="27"/>
        <end position="57"/>
    </location>
</feature>
<sequence length="160" mass="15747">MRKILVLAALAGVLGVSACSVATPAPSEEGLGSSAAAQSPNPTPSAPQGALTTGAPSSNAKEVCEQFNALYAEYAALEGTDAEGFEEIYRAAGTAREAVAGSSEAGDLEGLFAALGLLAIDRSSAAGSGGQPEQASKDAVRDAVFANAGTCTEAGVTLQL</sequence>
<feature type="signal peptide" evidence="2">
    <location>
        <begin position="1"/>
        <end position="18"/>
    </location>
</feature>
<evidence type="ECO:0008006" key="5">
    <source>
        <dbReference type="Google" id="ProtNLM"/>
    </source>
</evidence>
<dbReference type="AlphaFoldDB" id="A0A3P5WMZ9"/>
<organism evidence="3 4">
    <name type="scientific">Arthrobacter ulcerisalmonis</name>
    <dbReference type="NCBI Taxonomy" id="2483813"/>
    <lineage>
        <taxon>Bacteria</taxon>
        <taxon>Bacillati</taxon>
        <taxon>Actinomycetota</taxon>
        <taxon>Actinomycetes</taxon>
        <taxon>Micrococcales</taxon>
        <taxon>Micrococcaceae</taxon>
        <taxon>Arthrobacter</taxon>
    </lineage>
</organism>
<evidence type="ECO:0000313" key="3">
    <source>
        <dbReference type="EMBL" id="VDC22955.1"/>
    </source>
</evidence>
<proteinExistence type="predicted"/>
<dbReference type="PROSITE" id="PS51257">
    <property type="entry name" value="PROKAR_LIPOPROTEIN"/>
    <property type="match status" value="1"/>
</dbReference>
<keyword evidence="2" id="KW-0732">Signal</keyword>
<evidence type="ECO:0000256" key="1">
    <source>
        <dbReference type="SAM" id="MobiDB-lite"/>
    </source>
</evidence>
<evidence type="ECO:0000313" key="4">
    <source>
        <dbReference type="Proteomes" id="UP000280861"/>
    </source>
</evidence>
<gene>
    <name evidence="3" type="ORF">PSET11_01071</name>
</gene>
<protein>
    <recommendedName>
        <fullName evidence="5">Lipoprotein</fullName>
    </recommendedName>
</protein>
<name>A0A3P5WMZ9_9MICC</name>
<dbReference type="RefSeq" id="WP_124091062.1">
    <property type="nucleotide sequence ID" value="NZ_CBCRYA010000016.1"/>
</dbReference>
<evidence type="ECO:0000256" key="2">
    <source>
        <dbReference type="SAM" id="SignalP"/>
    </source>
</evidence>